<evidence type="ECO:0000259" key="4">
    <source>
        <dbReference type="PROSITE" id="PS50885"/>
    </source>
</evidence>
<dbReference type="AlphaFoldDB" id="A0A428ZKF3"/>
<reference evidence="5 6" key="1">
    <citation type="submission" date="2018-05" db="EMBL/GenBank/DDBJ databases">
        <title>Evolution of GPA BGCs.</title>
        <authorList>
            <person name="Waglechner N."/>
            <person name="Wright G.D."/>
        </authorList>
    </citation>
    <scope>NUCLEOTIDE SEQUENCE [LARGE SCALE GENOMIC DNA]</scope>
    <source>
        <strain evidence="5 6">A82846</strain>
    </source>
</reference>
<evidence type="ECO:0000256" key="1">
    <source>
        <dbReference type="ARBA" id="ARBA00022692"/>
    </source>
</evidence>
<protein>
    <recommendedName>
        <fullName evidence="4">HAMP domain-containing protein</fullName>
    </recommendedName>
</protein>
<dbReference type="EMBL" id="QHKI01000004">
    <property type="protein sequence ID" value="RSM88582.1"/>
    <property type="molecule type" value="Genomic_DNA"/>
</dbReference>
<keyword evidence="1 3" id="KW-0812">Transmembrane</keyword>
<keyword evidence="2 3" id="KW-1133">Transmembrane helix</keyword>
<accession>A0A428ZKF3</accession>
<gene>
    <name evidence="5" type="ORF">DMH04_08060</name>
</gene>
<organism evidence="5 6">
    <name type="scientific">Kibdelosporangium aridum</name>
    <dbReference type="NCBI Taxonomy" id="2030"/>
    <lineage>
        <taxon>Bacteria</taxon>
        <taxon>Bacillati</taxon>
        <taxon>Actinomycetota</taxon>
        <taxon>Actinomycetes</taxon>
        <taxon>Pseudonocardiales</taxon>
        <taxon>Pseudonocardiaceae</taxon>
        <taxon>Kibdelosporangium</taxon>
    </lineage>
</organism>
<dbReference type="Proteomes" id="UP000287547">
    <property type="component" value="Unassembled WGS sequence"/>
</dbReference>
<evidence type="ECO:0000313" key="5">
    <source>
        <dbReference type="EMBL" id="RSM88582.1"/>
    </source>
</evidence>
<feature type="transmembrane region" description="Helical" evidence="3">
    <location>
        <begin position="322"/>
        <end position="341"/>
    </location>
</feature>
<evidence type="ECO:0000256" key="2">
    <source>
        <dbReference type="ARBA" id="ARBA00022989"/>
    </source>
</evidence>
<proteinExistence type="predicted"/>
<evidence type="ECO:0000313" key="6">
    <source>
        <dbReference type="Proteomes" id="UP000287547"/>
    </source>
</evidence>
<dbReference type="Pfam" id="PF00672">
    <property type="entry name" value="HAMP"/>
    <property type="match status" value="1"/>
</dbReference>
<dbReference type="GO" id="GO:0016020">
    <property type="term" value="C:membrane"/>
    <property type="evidence" value="ECO:0007669"/>
    <property type="project" value="InterPro"/>
</dbReference>
<feature type="transmembrane region" description="Helical" evidence="3">
    <location>
        <begin position="400"/>
        <end position="422"/>
    </location>
</feature>
<feature type="transmembrane region" description="Helical" evidence="3">
    <location>
        <begin position="652"/>
        <end position="673"/>
    </location>
</feature>
<feature type="domain" description="HAMP" evidence="4">
    <location>
        <begin position="339"/>
        <end position="391"/>
    </location>
</feature>
<dbReference type="GO" id="GO:0007165">
    <property type="term" value="P:signal transduction"/>
    <property type="evidence" value="ECO:0007669"/>
    <property type="project" value="InterPro"/>
</dbReference>
<sequence>MGIHCRVRKVIAAQCRACQRFRARMNHGAHESVCEVCHRSRRIGVALRLKRKGRRRTDLEDQLAEGGFPAGVGVPSTVLVLLLILLAGFCAVQLREPEASAPQAVVESQQALVESLAKSLAATAEQNVSDLRAAATVTDPASQPADLLAAVNQNQPKWRGLTLAETSTGKPIVTRGEAVAAPADTAVTPVVGQDGQLRMQVSVPLPGDPARMLTAVTFAGIPAAPLDADLQHGLVLANKESQIVDSRGTLPKVDDAAAQSLLASAAAAASAGQTGSYVGEPGDNRAMVVAYAPVGTDLGLALLSVVRAPVTEAGPGRQGLRPALALVIVALVGFGLIRATLVGPVRRLRADVLQVASGNLADRVRLPHSSETRRIAAAVEYCRTKLRGEPKPVVRRRPRLSARVAVALAALGVLAWSGWVMVTVGGGVARVPDSVVSGHRSQVGNAAETISRTVNDGLTDLQSVAGLNGTKDPAALLPVVRELAGQDRFRSVYVVDQSGVVTATSAGRPPLRGINVLPADPGVRLQDTAGRVPVLFAHTVLAGGTYTLVAEFDVDHLSDLLRRAPGRVRLVNSELRTLAATDGFVAFEQIRGDSARRGVTDALSGRTIGRVEGEGRDRSVITARSVDDLPWAVVSEKPVRELSLPGNEVRNGAMLVALIGGLLAVLLFGWHYLVLIRPLRAVAAAGKFTDVIYPQRQDEIGTIACCLEICRQALSDGVSRLGSARRPRGAATEETTQLPRIIVDDPLADPRSRAEV</sequence>
<dbReference type="PROSITE" id="PS50885">
    <property type="entry name" value="HAMP"/>
    <property type="match status" value="1"/>
</dbReference>
<feature type="transmembrane region" description="Helical" evidence="3">
    <location>
        <begin position="72"/>
        <end position="92"/>
    </location>
</feature>
<keyword evidence="3" id="KW-0472">Membrane</keyword>
<dbReference type="OrthoDB" id="3647180at2"/>
<dbReference type="InterPro" id="IPR003660">
    <property type="entry name" value="HAMP_dom"/>
</dbReference>
<name>A0A428ZKF3_KIBAR</name>
<evidence type="ECO:0000256" key="3">
    <source>
        <dbReference type="SAM" id="Phobius"/>
    </source>
</evidence>
<comment type="caution">
    <text evidence="5">The sequence shown here is derived from an EMBL/GenBank/DDBJ whole genome shotgun (WGS) entry which is preliminary data.</text>
</comment>